<dbReference type="Gene3D" id="3.40.190.10">
    <property type="entry name" value="Periplasmic binding protein-like II"/>
    <property type="match status" value="2"/>
</dbReference>
<dbReference type="InterPro" id="IPR005770">
    <property type="entry name" value="PhnD"/>
</dbReference>
<dbReference type="NCBIfam" id="TIGR03431">
    <property type="entry name" value="PhnD"/>
    <property type="match status" value="1"/>
</dbReference>
<dbReference type="NCBIfam" id="TIGR01098">
    <property type="entry name" value="3A0109s03R"/>
    <property type="match status" value="1"/>
</dbReference>
<dbReference type="PANTHER" id="PTHR35841">
    <property type="entry name" value="PHOSPHONATES-BINDING PERIPLASMIC PROTEIN"/>
    <property type="match status" value="1"/>
</dbReference>
<evidence type="ECO:0000256" key="2">
    <source>
        <dbReference type="ARBA" id="ARBA00022729"/>
    </source>
</evidence>
<proteinExistence type="inferred from homology"/>
<organism evidence="4 5">
    <name type="scientific">Roseibium litorale</name>
    <dbReference type="NCBI Taxonomy" id="2803841"/>
    <lineage>
        <taxon>Bacteria</taxon>
        <taxon>Pseudomonadati</taxon>
        <taxon>Pseudomonadota</taxon>
        <taxon>Alphaproteobacteria</taxon>
        <taxon>Hyphomicrobiales</taxon>
        <taxon>Stappiaceae</taxon>
        <taxon>Roseibium</taxon>
    </lineage>
</organism>
<evidence type="ECO:0000313" key="4">
    <source>
        <dbReference type="EMBL" id="MBD8893611.1"/>
    </source>
</evidence>
<dbReference type="Proteomes" id="UP000632063">
    <property type="component" value="Unassembled WGS sequence"/>
</dbReference>
<dbReference type="SUPFAM" id="SSF53850">
    <property type="entry name" value="Periplasmic binding protein-like II"/>
    <property type="match status" value="1"/>
</dbReference>
<keyword evidence="2 3" id="KW-0732">Signal</keyword>
<dbReference type="CDD" id="cd13575">
    <property type="entry name" value="PBP2_PnhD"/>
    <property type="match status" value="1"/>
</dbReference>
<protein>
    <submittedName>
        <fullName evidence="4">Phosphonate ABC transporter substrate-binding protein</fullName>
    </submittedName>
</protein>
<dbReference type="EMBL" id="JACYXI010000014">
    <property type="protein sequence ID" value="MBD8893611.1"/>
    <property type="molecule type" value="Genomic_DNA"/>
</dbReference>
<accession>A0ABR9CRV4</accession>
<sequence length="332" mass="36638">MNAFLKNAAAAVFALTLTTAAHAETTDINFGIISTESQQNLKTQWDPFLAEMEKETGLKVHAFFASDYAGVIEGMRFGKVQVAWFGNKSAMEAVDRSGGEVFAQTVDSEGNPGYWSLLLAHKDSPLNSLDDVLKCDGTLNFGIGDPNSTSGFLVPTTFVFAKNNIDPKTCFKTVRNANHETNALAVANGQVDVATNNTENMARIEKNNPEAFKNIKVIWKSPLIPSDPIVWKKDLDEATKDKVYKFFMSYGRLGTPEEVAKAREILAALQWAPFKPSSDAQLYPIRVLQLSKEIFKIQGDDKMSAEEKTAKIKDLETEKSKVEELMAKVPQA</sequence>
<feature type="signal peptide" evidence="3">
    <location>
        <begin position="1"/>
        <end position="23"/>
    </location>
</feature>
<reference evidence="4 5" key="2">
    <citation type="journal article" date="2021" name="Int. J. Syst. Evol. Microbiol.">
        <title>Roseibium litorale sp. nov., isolated from a tidal flat sediment and proposal for the reclassification of Labrenzia polysiphoniae as Roseibium polysiphoniae comb. nov.</title>
        <authorList>
            <person name="Liu Y."/>
            <person name="Pei T."/>
            <person name="Du J."/>
            <person name="Chao M."/>
            <person name="Deng M.R."/>
            <person name="Zhu H."/>
        </authorList>
    </citation>
    <scope>NUCLEOTIDE SEQUENCE [LARGE SCALE GENOMIC DNA]</scope>
    <source>
        <strain evidence="4 5">4C16A</strain>
    </source>
</reference>
<evidence type="ECO:0000256" key="3">
    <source>
        <dbReference type="SAM" id="SignalP"/>
    </source>
</evidence>
<comment type="caution">
    <text evidence="4">The sequence shown here is derived from an EMBL/GenBank/DDBJ whole genome shotgun (WGS) entry which is preliminary data.</text>
</comment>
<evidence type="ECO:0000256" key="1">
    <source>
        <dbReference type="ARBA" id="ARBA00007162"/>
    </source>
</evidence>
<evidence type="ECO:0000313" key="5">
    <source>
        <dbReference type="Proteomes" id="UP000632063"/>
    </source>
</evidence>
<gene>
    <name evidence="4" type="primary">phnD</name>
    <name evidence="4" type="ORF">IG616_18850</name>
</gene>
<reference evidence="5" key="1">
    <citation type="submission" date="2020-09" db="EMBL/GenBank/DDBJ databases">
        <title>The genome sequence of strain Labrenzia suaedae 4C16A.</title>
        <authorList>
            <person name="Liu Y."/>
        </authorList>
    </citation>
    <scope>NUCLEOTIDE SEQUENCE [LARGE SCALE GENOMIC DNA]</scope>
    <source>
        <strain evidence="5">4C16A</strain>
    </source>
</reference>
<feature type="chain" id="PRO_5045872963" evidence="3">
    <location>
        <begin position="24"/>
        <end position="332"/>
    </location>
</feature>
<dbReference type="InterPro" id="IPR017797">
    <property type="entry name" value="Phosphnate-bd"/>
</dbReference>
<keyword evidence="5" id="KW-1185">Reference proteome</keyword>
<comment type="similarity">
    <text evidence="1">Belongs to the phosphate/phosphite/phosphonate binding protein family.</text>
</comment>
<dbReference type="PANTHER" id="PTHR35841:SF1">
    <property type="entry name" value="PHOSPHONATES-BINDING PERIPLASMIC PROTEIN"/>
    <property type="match status" value="1"/>
</dbReference>
<dbReference type="Pfam" id="PF12974">
    <property type="entry name" value="Phosphonate-bd"/>
    <property type="match status" value="1"/>
</dbReference>
<dbReference type="RefSeq" id="WP_192149773.1">
    <property type="nucleotide sequence ID" value="NZ_JACYXI010000014.1"/>
</dbReference>
<name>A0ABR9CRV4_9HYPH</name>
<dbReference type="Gene3D" id="1.20.58.90">
    <property type="match status" value="1"/>
</dbReference>